<comment type="similarity">
    <text evidence="1 5">Belongs to the bacterial ribosomal protein bL34 family.</text>
</comment>
<dbReference type="FunFam" id="1.10.287.3980:FF:000001">
    <property type="entry name" value="Mitochondrial ribosomal protein L34"/>
    <property type="match status" value="1"/>
</dbReference>
<evidence type="ECO:0000313" key="6">
    <source>
        <dbReference type="EMBL" id="RZB13117.1"/>
    </source>
</evidence>
<dbReference type="GO" id="GO:0003735">
    <property type="term" value="F:structural constituent of ribosome"/>
    <property type="evidence" value="ECO:0007669"/>
    <property type="project" value="InterPro"/>
</dbReference>
<keyword evidence="3 5" id="KW-0687">Ribonucleoprotein</keyword>
<dbReference type="PROSITE" id="PS00784">
    <property type="entry name" value="RIBOSOMAL_L34"/>
    <property type="match status" value="1"/>
</dbReference>
<dbReference type="Gene3D" id="1.10.287.3980">
    <property type="match status" value="1"/>
</dbReference>
<evidence type="ECO:0000256" key="4">
    <source>
        <dbReference type="ARBA" id="ARBA00035177"/>
    </source>
</evidence>
<dbReference type="Pfam" id="PF00468">
    <property type="entry name" value="Ribosomal_L34"/>
    <property type="match status" value="1"/>
</dbReference>
<evidence type="ECO:0000313" key="7">
    <source>
        <dbReference type="Proteomes" id="UP000293377"/>
    </source>
</evidence>
<evidence type="ECO:0000256" key="5">
    <source>
        <dbReference type="HAMAP-Rule" id="MF_00391"/>
    </source>
</evidence>
<dbReference type="GO" id="GO:0006412">
    <property type="term" value="P:translation"/>
    <property type="evidence" value="ECO:0007669"/>
    <property type="project" value="UniProtKB-UniRule"/>
</dbReference>
<evidence type="ECO:0000256" key="2">
    <source>
        <dbReference type="ARBA" id="ARBA00022980"/>
    </source>
</evidence>
<dbReference type="GO" id="GO:0005840">
    <property type="term" value="C:ribosome"/>
    <property type="evidence" value="ECO:0007669"/>
    <property type="project" value="UniProtKB-KW"/>
</dbReference>
<sequence length="44" mass="5297">MKGTFQPSRIVRKRRHGFRSRMATKMGRRILNRRRAQGRRVLCA</sequence>
<evidence type="ECO:0000256" key="1">
    <source>
        <dbReference type="ARBA" id="ARBA00010111"/>
    </source>
</evidence>
<dbReference type="EMBL" id="QOHL01000001">
    <property type="protein sequence ID" value="RZB13117.1"/>
    <property type="molecule type" value="Genomic_DNA"/>
</dbReference>
<protein>
    <recommendedName>
        <fullName evidence="4 5">Large ribosomal subunit protein bL34</fullName>
    </recommendedName>
</protein>
<dbReference type="OrthoDB" id="9804164at2"/>
<dbReference type="PANTHER" id="PTHR14503:SF4">
    <property type="entry name" value="LARGE RIBOSOMAL SUBUNIT PROTEIN BL34M"/>
    <property type="match status" value="1"/>
</dbReference>
<accession>A0A4Q6IAM0</accession>
<organism evidence="6 7">
    <name type="scientific">Ehrlichia minasensis</name>
    <dbReference type="NCBI Taxonomy" id="1242993"/>
    <lineage>
        <taxon>Bacteria</taxon>
        <taxon>Pseudomonadati</taxon>
        <taxon>Pseudomonadota</taxon>
        <taxon>Alphaproteobacteria</taxon>
        <taxon>Rickettsiales</taxon>
        <taxon>Anaplasmataceae</taxon>
        <taxon>Ehrlichia</taxon>
    </lineage>
</organism>
<name>A0A4Q6IAM0_9RICK</name>
<evidence type="ECO:0000256" key="3">
    <source>
        <dbReference type="ARBA" id="ARBA00023274"/>
    </source>
</evidence>
<dbReference type="RefSeq" id="WP_082020014.1">
    <property type="nucleotide sequence ID" value="NZ_QOHL01000001.1"/>
</dbReference>
<dbReference type="Proteomes" id="UP000293377">
    <property type="component" value="Unassembled WGS sequence"/>
</dbReference>
<keyword evidence="2 5" id="KW-0689">Ribosomal protein</keyword>
<dbReference type="InterPro" id="IPR020939">
    <property type="entry name" value="Ribosomal_bL34_CS"/>
</dbReference>
<reference evidence="6 7" key="1">
    <citation type="submission" date="2018-06" db="EMBL/GenBank/DDBJ databases">
        <title>Complete Genome Sequence of Ehrlichia minasensis Isolated From Cattle.</title>
        <authorList>
            <person name="Aguiar D.M."/>
            <person name="Araujo J.P.A.Jr."/>
            <person name="Nakazato L."/>
            <person name="Bard E."/>
            <person name="Cabezas-Cruz A."/>
        </authorList>
    </citation>
    <scope>NUCLEOTIDE SEQUENCE [LARGE SCALE GENOMIC DNA]</scope>
    <source>
        <strain evidence="6 7">B11</strain>
    </source>
</reference>
<gene>
    <name evidence="5" type="primary">rpmH</name>
    <name evidence="6" type="ORF">DRF75_00165</name>
</gene>
<dbReference type="GO" id="GO:1990904">
    <property type="term" value="C:ribonucleoprotein complex"/>
    <property type="evidence" value="ECO:0007669"/>
    <property type="project" value="UniProtKB-KW"/>
</dbReference>
<keyword evidence="7" id="KW-1185">Reference proteome</keyword>
<dbReference type="PANTHER" id="PTHR14503">
    <property type="entry name" value="MITOCHONDRIAL RIBOSOMAL PROTEIN 34 FAMILY MEMBER"/>
    <property type="match status" value="1"/>
</dbReference>
<dbReference type="HAMAP" id="MF_00391">
    <property type="entry name" value="Ribosomal_bL34"/>
    <property type="match status" value="1"/>
</dbReference>
<dbReference type="InterPro" id="IPR000271">
    <property type="entry name" value="Ribosomal_bL34"/>
</dbReference>
<proteinExistence type="inferred from homology"/>
<comment type="caution">
    <text evidence="6">The sequence shown here is derived from an EMBL/GenBank/DDBJ whole genome shotgun (WGS) entry which is preliminary data.</text>
</comment>
<dbReference type="NCBIfam" id="TIGR01030">
    <property type="entry name" value="rpmH_bact"/>
    <property type="match status" value="1"/>
</dbReference>
<dbReference type="AlphaFoldDB" id="A0A4Q6IAM0"/>